<accession>A0ABD4HP43</accession>
<sequence>MEHSAAIVMNHCDCEAEQMMDTGNEETVVTEVRRESLRLRSRADDEYGERRDHSNQSRRESLRLRSRADGEYGERRDRSNKAEGNHCDCEAEQMMTSVVCSSNYCLTASIGEESME</sequence>
<gene>
    <name evidence="2" type="ORF">HWH42_11920</name>
</gene>
<protein>
    <submittedName>
        <fullName evidence="2">Uncharacterized protein</fullName>
    </submittedName>
</protein>
<organism evidence="2 3">
    <name type="scientific">Enterococcus gallinarum</name>
    <dbReference type="NCBI Taxonomy" id="1353"/>
    <lineage>
        <taxon>Bacteria</taxon>
        <taxon>Bacillati</taxon>
        <taxon>Bacillota</taxon>
        <taxon>Bacilli</taxon>
        <taxon>Lactobacillales</taxon>
        <taxon>Enterococcaceae</taxon>
        <taxon>Enterococcus</taxon>
    </lineage>
</organism>
<comment type="caution">
    <text evidence="2">The sequence shown here is derived from an EMBL/GenBank/DDBJ whole genome shotgun (WGS) entry which is preliminary data.</text>
</comment>
<dbReference type="RefSeq" id="WP_176333609.1">
    <property type="nucleotide sequence ID" value="NZ_CAKOCH010000004.1"/>
</dbReference>
<dbReference type="AlphaFoldDB" id="A0ABD4HP43"/>
<feature type="region of interest" description="Disordered" evidence="1">
    <location>
        <begin position="39"/>
        <end position="84"/>
    </location>
</feature>
<dbReference type="Proteomes" id="UP000571857">
    <property type="component" value="Unassembled WGS sequence"/>
</dbReference>
<evidence type="ECO:0000313" key="3">
    <source>
        <dbReference type="Proteomes" id="UP000571857"/>
    </source>
</evidence>
<name>A0ABD4HP43_ENTGA</name>
<reference evidence="2 3" key="1">
    <citation type="submission" date="2020-06" db="EMBL/GenBank/DDBJ databases">
        <title>Crossreactivity between MHC class I-restricted antigens from cancer cells and an enterococcal bacteriophage.</title>
        <authorList>
            <person name="Fluckiger A."/>
            <person name="Daillere R."/>
            <person name="Sassi M."/>
            <person name="Cattoir V."/>
            <person name="Kroemer G."/>
            <person name="Zitvogel L."/>
        </authorList>
    </citation>
    <scope>NUCLEOTIDE SEQUENCE [LARGE SCALE GENOMIC DNA]</scope>
    <source>
        <strain evidence="2 3">EG4</strain>
    </source>
</reference>
<dbReference type="EMBL" id="JABXJK010000064">
    <property type="protein sequence ID" value="MBA0973272.1"/>
    <property type="molecule type" value="Genomic_DNA"/>
</dbReference>
<evidence type="ECO:0000313" key="2">
    <source>
        <dbReference type="EMBL" id="MBA0973272.1"/>
    </source>
</evidence>
<evidence type="ECO:0000256" key="1">
    <source>
        <dbReference type="SAM" id="MobiDB-lite"/>
    </source>
</evidence>
<proteinExistence type="predicted"/>